<keyword evidence="2" id="KW-1185">Reference proteome</keyword>
<sequence>MDNQKELQEELQEEQQAGTEQQKEKKETGKQRGRKRLIAALLLLLVLAAGGAAAFWYYGQDGGKEGWQEVLHGDKTKVQKSAEQKAQLVIGDAGLSDAHTAYLHDTVSGSALRRLVYTPLVRVDSTKKAEKCLAKDIAFDTEAKQAEVTLTDAVFSDGSPVTAADVKESYQAYVRERMFSGVSLGAVVQLEGAEAYGGSTATSIEGIEIVDDTTLRFHFLEVSPECIDMLSVPVAKLSASEYPLGAGEYQITEAVIGKEILLAKSENTSLAEYPYATVLLKKAEKNGLEENLKNYSLDMFLTDQECTESMLKESGWHSVYELPEGTYAFIGFRFASPKVEDPEIRRAIIQAIDRQALCDTIYGEGKVPDSILGRGMGKPNFASILPYDKKAAEKVLAGLSETRKSLTVLAGADVGSQGAVDALEEQLREYGLTIERIEYSSASSEGLPEDGYDLYLSLTEDGTQNRALQALLSGSEEKAAAYEKEIGNCLKSDPLSVYRTAEEFFCREGALIPIHAGSRMAAVAADGSQEALLELLQ</sequence>
<accession>A0AC61R366</accession>
<evidence type="ECO:0000313" key="1">
    <source>
        <dbReference type="EMBL" id="TGY00485.1"/>
    </source>
</evidence>
<dbReference type="EMBL" id="SRZB01000002">
    <property type="protein sequence ID" value="TGY00485.1"/>
    <property type="molecule type" value="Genomic_DNA"/>
</dbReference>
<gene>
    <name evidence="1" type="ORF">E5357_03010</name>
</gene>
<comment type="caution">
    <text evidence="1">The sequence shown here is derived from an EMBL/GenBank/DDBJ whole genome shotgun (WGS) entry which is preliminary data.</text>
</comment>
<dbReference type="Proteomes" id="UP000307720">
    <property type="component" value="Unassembled WGS sequence"/>
</dbReference>
<evidence type="ECO:0000313" key="2">
    <source>
        <dbReference type="Proteomes" id="UP000307720"/>
    </source>
</evidence>
<organism evidence="1 2">
    <name type="scientific">Hominisplanchenecus murintestinalis</name>
    <dbReference type="NCBI Taxonomy" id="2941517"/>
    <lineage>
        <taxon>Bacteria</taxon>
        <taxon>Bacillati</taxon>
        <taxon>Bacillota</taxon>
        <taxon>Clostridia</taxon>
        <taxon>Lachnospirales</taxon>
        <taxon>Lachnospiraceae</taxon>
        <taxon>Hominisplanchenecus</taxon>
    </lineage>
</organism>
<protein>
    <submittedName>
        <fullName evidence="1">Uncharacterized protein</fullName>
    </submittedName>
</protein>
<reference evidence="1" key="1">
    <citation type="submission" date="2019-04" db="EMBL/GenBank/DDBJ databases">
        <title>Microbes associate with the intestines of laboratory mice.</title>
        <authorList>
            <person name="Navarre W."/>
            <person name="Wong E."/>
            <person name="Huang K."/>
            <person name="Tropini C."/>
            <person name="Ng K."/>
            <person name="Yu B."/>
        </authorList>
    </citation>
    <scope>NUCLEOTIDE SEQUENCE</scope>
    <source>
        <strain evidence="1">NM72_1-8</strain>
    </source>
</reference>
<proteinExistence type="predicted"/>
<name>A0AC61R366_9FIRM</name>